<dbReference type="Proteomes" id="UP000050465">
    <property type="component" value="Unassembled WGS sequence"/>
</dbReference>
<reference evidence="2 3" key="1">
    <citation type="submission" date="2015-09" db="EMBL/GenBank/DDBJ databases">
        <title>Identification and resolution of microdiversity through metagenomic sequencing of parallel consortia.</title>
        <authorList>
            <person name="Nelson W.C."/>
            <person name="Romine M.F."/>
            <person name="Lindemann S.R."/>
        </authorList>
    </citation>
    <scope>NUCLEOTIDE SEQUENCE [LARGE SCALE GENOMIC DNA]</scope>
    <source>
        <strain evidence="2">Ana</strain>
    </source>
</reference>
<dbReference type="Pfam" id="PF04087">
    <property type="entry name" value="DUF389"/>
    <property type="match status" value="1"/>
</dbReference>
<gene>
    <name evidence="2" type="ORF">HLUCCA11_05950</name>
</gene>
<dbReference type="PANTHER" id="PTHR20992:SF9">
    <property type="entry name" value="AT15442P-RELATED"/>
    <property type="match status" value="1"/>
</dbReference>
<keyword evidence="1" id="KW-1133">Transmembrane helix</keyword>
<sequence length="426" mass="44991">MRQLTIVVPKGYGKQILKMAADCDSYSQVMASVENLEQPLEQVTVLLPNRKVGNLLAAVEAQMPHADVALPPSAVLALHLPSEEIPTEMGSVQPRSPLEVFLQGVQSIGSWPSFLTYAAVAGVIVWIGMYTNSVFLLVAAMLIAPFGGPAMNVAIASARGDLHLLKNSLARYFAALGVVVTVTGILSMLFQQTIATSQMISTSEVSSTAILLPLAGGVAGALQLVQSERSSLVSGTAIGMLVAAALAPPAGLMGMAIAIGQPQMAVSGIFLLLLQLAGINLSCSILFRIYALKPGGAVYARGKRSVFPIALGLTTLAIALLLSWQFSNAPNLTRESQSQRAVAVIQKVIDNDPAVSLVESNARFTRANIEDQNTLLSTIYVQPKAGQTLAAEATSRRLTTQIQNELLNQGFNVTPLINITVLEPPQ</sequence>
<feature type="transmembrane region" description="Helical" evidence="1">
    <location>
        <begin position="265"/>
        <end position="287"/>
    </location>
</feature>
<comment type="caution">
    <text evidence="2">The sequence shown here is derived from an EMBL/GenBank/DDBJ whole genome shotgun (WGS) entry which is preliminary data.</text>
</comment>
<protein>
    <submittedName>
        <fullName evidence="2">Putative membrane protein</fullName>
    </submittedName>
</protein>
<feature type="transmembrane region" description="Helical" evidence="1">
    <location>
        <begin position="307"/>
        <end position="326"/>
    </location>
</feature>
<accession>A0A0N8KNF6</accession>
<dbReference type="InterPro" id="IPR005240">
    <property type="entry name" value="DUF389"/>
</dbReference>
<dbReference type="PATRIC" id="fig|1666911.3.peg.5112"/>
<evidence type="ECO:0000313" key="2">
    <source>
        <dbReference type="EMBL" id="KPQ36402.1"/>
    </source>
</evidence>
<feature type="transmembrane region" description="Helical" evidence="1">
    <location>
        <begin position="205"/>
        <end position="225"/>
    </location>
</feature>
<feature type="transmembrane region" description="Helical" evidence="1">
    <location>
        <begin position="111"/>
        <end position="129"/>
    </location>
</feature>
<feature type="transmembrane region" description="Helical" evidence="1">
    <location>
        <begin position="237"/>
        <end position="259"/>
    </location>
</feature>
<dbReference type="AlphaFoldDB" id="A0A0N8KNF6"/>
<evidence type="ECO:0000256" key="1">
    <source>
        <dbReference type="SAM" id="Phobius"/>
    </source>
</evidence>
<feature type="transmembrane region" description="Helical" evidence="1">
    <location>
        <begin position="169"/>
        <end position="190"/>
    </location>
</feature>
<evidence type="ECO:0000313" key="3">
    <source>
        <dbReference type="Proteomes" id="UP000050465"/>
    </source>
</evidence>
<keyword evidence="1" id="KW-0812">Transmembrane</keyword>
<name>A0A0N8KNF6_9CYAN</name>
<feature type="transmembrane region" description="Helical" evidence="1">
    <location>
        <begin position="135"/>
        <end position="157"/>
    </location>
</feature>
<proteinExistence type="predicted"/>
<organism evidence="2 3">
    <name type="scientific">Phormidesmis priestleyi Ana</name>
    <dbReference type="NCBI Taxonomy" id="1666911"/>
    <lineage>
        <taxon>Bacteria</taxon>
        <taxon>Bacillati</taxon>
        <taxon>Cyanobacteriota</taxon>
        <taxon>Cyanophyceae</taxon>
        <taxon>Leptolyngbyales</taxon>
        <taxon>Leptolyngbyaceae</taxon>
        <taxon>Phormidesmis</taxon>
    </lineage>
</organism>
<dbReference type="STRING" id="1666911.HLUCCA11_05950"/>
<keyword evidence="1" id="KW-0472">Membrane</keyword>
<dbReference type="PANTHER" id="PTHR20992">
    <property type="entry name" value="AT15442P-RELATED"/>
    <property type="match status" value="1"/>
</dbReference>
<dbReference type="EMBL" id="LJZR01000006">
    <property type="protein sequence ID" value="KPQ36402.1"/>
    <property type="molecule type" value="Genomic_DNA"/>
</dbReference>